<feature type="domain" description="Rad50/SbcC-type AAA" evidence="3">
    <location>
        <begin position="5"/>
        <end position="251"/>
    </location>
</feature>
<dbReference type="PANTHER" id="PTHR41259:SF1">
    <property type="entry name" value="DOUBLE-STRAND BREAK REPAIR RAD50 ATPASE, PUTATIVE-RELATED"/>
    <property type="match status" value="1"/>
</dbReference>
<dbReference type="PANTHER" id="PTHR41259">
    <property type="entry name" value="DOUBLE-STRAND BREAK REPAIR RAD50 ATPASE, PUTATIVE-RELATED"/>
    <property type="match status" value="1"/>
</dbReference>
<feature type="coiled-coil region" evidence="1">
    <location>
        <begin position="197"/>
        <end position="286"/>
    </location>
</feature>
<feature type="coiled-coil region" evidence="1">
    <location>
        <begin position="676"/>
        <end position="741"/>
    </location>
</feature>
<gene>
    <name evidence="4" type="ORF">CJEDD_05205</name>
</gene>
<dbReference type="Pfam" id="PF13476">
    <property type="entry name" value="AAA_23"/>
    <property type="match status" value="1"/>
</dbReference>
<evidence type="ECO:0000313" key="5">
    <source>
        <dbReference type="Proteomes" id="UP001218071"/>
    </source>
</evidence>
<dbReference type="EMBL" id="CP063194">
    <property type="protein sequence ID" value="WCZ38652.1"/>
    <property type="molecule type" value="Genomic_DNA"/>
</dbReference>
<reference evidence="4 5" key="1">
    <citation type="submission" date="2020-10" db="EMBL/GenBank/DDBJ databases">
        <title>Complete genome sequence of Corynebacterium jeddahense DSM 45997, type strain of Corynebacterium jeddahense.</title>
        <authorList>
            <person name="Busche T."/>
            <person name="Kalinowski J."/>
            <person name="Ruckert C."/>
        </authorList>
    </citation>
    <scope>NUCLEOTIDE SEQUENCE [LARGE SCALE GENOMIC DNA]</scope>
    <source>
        <strain evidence="4 5">DSM 45997</strain>
    </source>
</reference>
<dbReference type="InterPro" id="IPR027417">
    <property type="entry name" value="P-loop_NTPase"/>
</dbReference>
<evidence type="ECO:0000256" key="1">
    <source>
        <dbReference type="SAM" id="Coils"/>
    </source>
</evidence>
<feature type="region of interest" description="Disordered" evidence="2">
    <location>
        <begin position="304"/>
        <end position="329"/>
    </location>
</feature>
<evidence type="ECO:0000313" key="4">
    <source>
        <dbReference type="EMBL" id="WCZ38652.1"/>
    </source>
</evidence>
<keyword evidence="5" id="KW-1185">Reference proteome</keyword>
<dbReference type="InterPro" id="IPR038729">
    <property type="entry name" value="Rad50/SbcC_AAA"/>
</dbReference>
<dbReference type="SUPFAM" id="SSF52540">
    <property type="entry name" value="P-loop containing nucleoside triphosphate hydrolases"/>
    <property type="match status" value="1"/>
</dbReference>
<evidence type="ECO:0000259" key="3">
    <source>
        <dbReference type="Pfam" id="PF13476"/>
    </source>
</evidence>
<proteinExistence type="predicted"/>
<dbReference type="Gene3D" id="3.40.50.300">
    <property type="entry name" value="P-loop containing nucleotide triphosphate hydrolases"/>
    <property type="match status" value="2"/>
</dbReference>
<evidence type="ECO:0000256" key="2">
    <source>
        <dbReference type="SAM" id="MobiDB-lite"/>
    </source>
</evidence>
<name>A0ABY7UJL6_9CORY</name>
<dbReference type="RefSeq" id="WP_042406393.1">
    <property type="nucleotide sequence ID" value="NZ_CBYN010000034.1"/>
</dbReference>
<sequence length="894" mass="95608">MRIHSLTIDNVRAVEHLELRDLPDTGVIVVHGHNEAGKSTILDAIDAVLNERHSGASKKIKVLAPVGRDASPEVTLTATVGETTFTIHKRWLKGKLSELEIHAPQHRNLTGRAADDELERILSEQMDTQLARTLFLRQGELEPGIAAAGIPSITKALEAESGDEHAGDEDTGLMQAIEAEYGKYWTTATPPKKKGTYAAKFDAVKQAEKELREQEDAVQRLVGFVDEVARREEEIRAVDAELPQAKEELATREAEFAAANKVKQQAQAAEERLARAAATRERATQDVADRKALAARVDALREEEAGLRDSLGPAQEASETEQGKIAEHTGALEAAKARVKVVRAEVKSAEAAREYARALRRLTVVREQLERIGTAEQAYEALLQSAPQRTVTDKQVRALEQAHSELTLQRRLRDAASAKLEITAAHATLTVDGDAREIDGTETVAVREGTRLGLGEFAVVFRAAQGASDPDAAVEQAERAYADALAATGCASVEEARDSRDACKAHEADLKGARQRLDDALAGAGADELRAERTRLTQQVDELRETAGGDGADAPAEEPADTAAAEQAAEEELKAAQAALAAAERDVESAEAALKPYADKTAANALTVLQTRLEAKESETALAAQELDKAEAAAPASALAETLEAATAEEGAAKAAATELNSQLAEADPEFAAQLLEGAQARLANLDARGAEARNRITELTGRIEIAAGAAEKADRAAAELEAAQTDLDRATRRAEAVKLLRETMLAHRDAARARYVAPFTDAIRNRARVLFGPTVDFNLGEDLAISERTVDGVTVPLKELSGGTKEQLAILTRFAIADLVSAGEAATPVPVIVDDALGATDPERLARMNSLFSQVGKTSQVLVLTCFPQRFDRVAAARTVSIDELKNIGGTID</sequence>
<accession>A0ABY7UJL6</accession>
<protein>
    <submittedName>
        <fullName evidence="4">Chromosome segregation protein</fullName>
    </submittedName>
</protein>
<keyword evidence="1" id="KW-0175">Coiled coil</keyword>
<dbReference type="Proteomes" id="UP001218071">
    <property type="component" value="Chromosome"/>
</dbReference>
<feature type="coiled-coil region" evidence="1">
    <location>
        <begin position="526"/>
        <end position="633"/>
    </location>
</feature>
<organism evidence="4 5">
    <name type="scientific">Corynebacterium jeddahense</name>
    <dbReference type="NCBI Taxonomy" id="1414719"/>
    <lineage>
        <taxon>Bacteria</taxon>
        <taxon>Bacillati</taxon>
        <taxon>Actinomycetota</taxon>
        <taxon>Actinomycetes</taxon>
        <taxon>Mycobacteriales</taxon>
        <taxon>Corynebacteriaceae</taxon>
        <taxon>Corynebacterium</taxon>
    </lineage>
</organism>